<dbReference type="HOGENOM" id="CLU_2652536_0_0_11"/>
<dbReference type="Proteomes" id="UP000006001">
    <property type="component" value="Unassembled WGS sequence"/>
</dbReference>
<evidence type="ECO:0000313" key="1">
    <source>
        <dbReference type="EMBL" id="EEZ61864.1"/>
    </source>
</evidence>
<accession>D0WFI0</accession>
<sequence length="76" mass="9092">MCSYFPVLVFGDRHRPRVRRARLVNRRRGCEASGCPRRAYVRRMRRMNRRLGNPSFTFVCHNAKTHVQTREEETDA</sequence>
<protein>
    <submittedName>
        <fullName evidence="1">Uncharacterized protein</fullName>
    </submittedName>
</protein>
<gene>
    <name evidence="1" type="ORF">HMPREF0762_00498</name>
</gene>
<proteinExistence type="predicted"/>
<comment type="caution">
    <text evidence="1">The sequence shown here is derived from an EMBL/GenBank/DDBJ whole genome shotgun (WGS) entry which is preliminary data.</text>
</comment>
<name>D0WFI0_SLAES</name>
<keyword evidence="2" id="KW-1185">Reference proteome</keyword>
<evidence type="ECO:0000313" key="2">
    <source>
        <dbReference type="Proteomes" id="UP000006001"/>
    </source>
</evidence>
<organism evidence="1 2">
    <name type="scientific">Slackia exigua (strain ATCC 700122 / DSM 15923 / CIP 105133 / JCM 11022 / KCTC 5966 / S-7)</name>
    <dbReference type="NCBI Taxonomy" id="649764"/>
    <lineage>
        <taxon>Bacteria</taxon>
        <taxon>Bacillati</taxon>
        <taxon>Actinomycetota</taxon>
        <taxon>Coriobacteriia</taxon>
        <taxon>Eggerthellales</taxon>
        <taxon>Eggerthellaceae</taxon>
        <taxon>Slackia</taxon>
    </lineage>
</organism>
<dbReference type="AlphaFoldDB" id="D0WFI0"/>
<reference evidence="1" key="1">
    <citation type="submission" date="2009-10" db="EMBL/GenBank/DDBJ databases">
        <authorList>
            <person name="Weinstock G."/>
            <person name="Sodergren E."/>
            <person name="Clifton S."/>
            <person name="Fulton L."/>
            <person name="Fulton B."/>
            <person name="Courtney L."/>
            <person name="Fronick C."/>
            <person name="Harrison M."/>
            <person name="Strong C."/>
            <person name="Farmer C."/>
            <person name="Delahaunty K."/>
            <person name="Markovic C."/>
            <person name="Hall O."/>
            <person name="Minx P."/>
            <person name="Tomlinson C."/>
            <person name="Mitreva M."/>
            <person name="Nelson J."/>
            <person name="Hou S."/>
            <person name="Wollam A."/>
            <person name="Pepin K.H."/>
            <person name="Johnson M."/>
            <person name="Bhonagiri V."/>
            <person name="Nash W.E."/>
            <person name="Warren W."/>
            <person name="Chinwalla A."/>
            <person name="Mardis E.R."/>
            <person name="Wilson R.K."/>
        </authorList>
    </citation>
    <scope>NUCLEOTIDE SEQUENCE [LARGE SCALE GENOMIC DNA]</scope>
    <source>
        <strain evidence="1">ATCC 700122</strain>
    </source>
</reference>
<dbReference type="STRING" id="649764.HMPREF0762_00498"/>
<dbReference type="EMBL" id="ACUX02000005">
    <property type="protein sequence ID" value="EEZ61864.1"/>
    <property type="molecule type" value="Genomic_DNA"/>
</dbReference>